<protein>
    <recommendedName>
        <fullName evidence="11 12">Chaperone protein DnaJ</fullName>
    </recommendedName>
</protein>
<dbReference type="InterPro" id="IPR036410">
    <property type="entry name" value="HSP_DnaJ_Cys-rich_dom_sf"/>
</dbReference>
<dbReference type="Gene3D" id="2.10.230.10">
    <property type="entry name" value="Heat shock protein DnaJ, cysteine-rich domain"/>
    <property type="match status" value="1"/>
</dbReference>
<feature type="repeat" description="CXXCXGXG motif" evidence="12">
    <location>
        <begin position="166"/>
        <end position="173"/>
    </location>
</feature>
<evidence type="ECO:0000256" key="12">
    <source>
        <dbReference type="HAMAP-Rule" id="MF_01152"/>
    </source>
</evidence>
<dbReference type="STRING" id="1216932.CM240_1479"/>
<dbReference type="FunFam" id="2.60.260.20:FF:000005">
    <property type="entry name" value="Chaperone protein dnaJ 1, mitochondrial"/>
    <property type="match status" value="1"/>
</dbReference>
<evidence type="ECO:0000256" key="11">
    <source>
        <dbReference type="ARBA" id="ARBA00067609"/>
    </source>
</evidence>
<feature type="repeat" description="CXXCXGXG motif" evidence="12">
    <location>
        <begin position="206"/>
        <end position="213"/>
    </location>
</feature>
<name>W6RW69_9CLOT</name>
<feature type="binding site" evidence="12">
    <location>
        <position position="206"/>
    </location>
    <ligand>
        <name>Zn(2+)</name>
        <dbReference type="ChEBI" id="CHEBI:29105"/>
        <label>1</label>
    </ligand>
</feature>
<evidence type="ECO:0000256" key="4">
    <source>
        <dbReference type="ARBA" id="ARBA00022737"/>
    </source>
</evidence>
<dbReference type="Proteomes" id="UP000019426">
    <property type="component" value="Chromosome M2/40_rep1"/>
</dbReference>
<dbReference type="InterPro" id="IPR012724">
    <property type="entry name" value="DnaJ"/>
</dbReference>
<dbReference type="PROSITE" id="PS00636">
    <property type="entry name" value="DNAJ_1"/>
    <property type="match status" value="1"/>
</dbReference>
<feature type="zinc finger region" description="CR-type" evidence="13">
    <location>
        <begin position="136"/>
        <end position="218"/>
    </location>
</feature>
<evidence type="ECO:0000256" key="1">
    <source>
        <dbReference type="ARBA" id="ARBA00022490"/>
    </source>
</evidence>
<evidence type="ECO:0000256" key="3">
    <source>
        <dbReference type="ARBA" id="ARBA00022723"/>
    </source>
</evidence>
<dbReference type="HOGENOM" id="CLU_017633_0_7_9"/>
<feature type="binding site" evidence="12">
    <location>
        <position position="149"/>
    </location>
    <ligand>
        <name>Zn(2+)</name>
        <dbReference type="ChEBI" id="CHEBI:29105"/>
        <label>1</label>
    </ligand>
</feature>
<dbReference type="InterPro" id="IPR002939">
    <property type="entry name" value="DnaJ_C"/>
</dbReference>
<feature type="repeat" description="CXXCXGXG motif" evidence="12">
    <location>
        <begin position="149"/>
        <end position="156"/>
    </location>
</feature>
<keyword evidence="1 12" id="KW-0963">Cytoplasm</keyword>
<reference evidence="16 17" key="1">
    <citation type="submission" date="2013-11" db="EMBL/GenBank/DDBJ databases">
        <title>Complete genome sequence of Clostridum sp. M2/40.</title>
        <authorList>
            <person name="Wibberg D."/>
            <person name="Puehler A."/>
            <person name="Schlueter A."/>
        </authorList>
    </citation>
    <scope>NUCLEOTIDE SEQUENCE [LARGE SCALE GENOMIC DNA]</scope>
    <source>
        <strain evidence="17">M2/40</strain>
    </source>
</reference>
<keyword evidence="7 12" id="KW-0346">Stress response</keyword>
<keyword evidence="8 12" id="KW-0143">Chaperone</keyword>
<keyword evidence="6 12" id="KW-0862">Zinc</keyword>
<keyword evidence="17" id="KW-1185">Reference proteome</keyword>
<dbReference type="NCBIfam" id="TIGR02349">
    <property type="entry name" value="DnaJ_bact"/>
    <property type="match status" value="1"/>
</dbReference>
<dbReference type="PROSITE" id="PS50076">
    <property type="entry name" value="DNAJ_2"/>
    <property type="match status" value="1"/>
</dbReference>
<comment type="similarity">
    <text evidence="10 12">Belongs to the DnaJ family.</text>
</comment>
<gene>
    <name evidence="12 16" type="primary">dnaJ</name>
    <name evidence="16" type="ORF">CM240_1479</name>
</gene>
<evidence type="ECO:0000256" key="8">
    <source>
        <dbReference type="ARBA" id="ARBA00023186"/>
    </source>
</evidence>
<dbReference type="EMBL" id="HG917868">
    <property type="protein sequence ID" value="CDM68638.1"/>
    <property type="molecule type" value="Genomic_DNA"/>
</dbReference>
<evidence type="ECO:0000256" key="9">
    <source>
        <dbReference type="ARBA" id="ARBA00053423"/>
    </source>
</evidence>
<dbReference type="InterPro" id="IPR001305">
    <property type="entry name" value="HSP_DnaJ_Cys-rich_dom"/>
</dbReference>
<feature type="binding site" evidence="12">
    <location>
        <position position="195"/>
    </location>
    <ligand>
        <name>Zn(2+)</name>
        <dbReference type="ChEBI" id="CHEBI:29105"/>
        <label>2</label>
    </ligand>
</feature>
<evidence type="ECO:0000256" key="10">
    <source>
        <dbReference type="ARBA" id="ARBA00061004"/>
    </source>
</evidence>
<evidence type="ECO:0000259" key="14">
    <source>
        <dbReference type="PROSITE" id="PS50076"/>
    </source>
</evidence>
<keyword evidence="4 12" id="KW-0677">Repeat</keyword>
<feature type="domain" description="J" evidence="14">
    <location>
        <begin position="5"/>
        <end position="70"/>
    </location>
</feature>
<dbReference type="InterPro" id="IPR018253">
    <property type="entry name" value="DnaJ_domain_CS"/>
</dbReference>
<dbReference type="FunFam" id="1.10.287.110:FF:000034">
    <property type="entry name" value="Chaperone protein DnaJ"/>
    <property type="match status" value="1"/>
</dbReference>
<comment type="subcellular location">
    <subcellularLocation>
        <location evidence="12">Cytoplasm</location>
    </subcellularLocation>
</comment>
<dbReference type="GO" id="GO:0006260">
    <property type="term" value="P:DNA replication"/>
    <property type="evidence" value="ECO:0007669"/>
    <property type="project" value="UniProtKB-KW"/>
</dbReference>
<dbReference type="InterPro" id="IPR001623">
    <property type="entry name" value="DnaJ_domain"/>
</dbReference>
<dbReference type="GO" id="GO:0031072">
    <property type="term" value="F:heat shock protein binding"/>
    <property type="evidence" value="ECO:0007669"/>
    <property type="project" value="InterPro"/>
</dbReference>
<dbReference type="PATRIC" id="fig|1216932.3.peg.1472"/>
<comment type="subunit">
    <text evidence="12">Homodimer.</text>
</comment>
<dbReference type="PANTHER" id="PTHR43096:SF48">
    <property type="entry name" value="CHAPERONE PROTEIN DNAJ"/>
    <property type="match status" value="1"/>
</dbReference>
<evidence type="ECO:0000313" key="16">
    <source>
        <dbReference type="EMBL" id="CDM68638.1"/>
    </source>
</evidence>
<feature type="binding site" evidence="12">
    <location>
        <position position="209"/>
    </location>
    <ligand>
        <name>Zn(2+)</name>
        <dbReference type="ChEBI" id="CHEBI:29105"/>
        <label>1</label>
    </ligand>
</feature>
<dbReference type="RefSeq" id="WP_044037872.1">
    <property type="nucleotide sequence ID" value="NZ_HG917868.1"/>
</dbReference>
<dbReference type="FunFam" id="2.10.230.10:FF:000002">
    <property type="entry name" value="Molecular chaperone DnaJ"/>
    <property type="match status" value="1"/>
</dbReference>
<evidence type="ECO:0000256" key="6">
    <source>
        <dbReference type="ARBA" id="ARBA00022833"/>
    </source>
</evidence>
<keyword evidence="3 12" id="KW-0479">Metal-binding</keyword>
<dbReference type="Pfam" id="PF00226">
    <property type="entry name" value="DnaJ"/>
    <property type="match status" value="1"/>
</dbReference>
<dbReference type="NCBIfam" id="NF008035">
    <property type="entry name" value="PRK10767.1"/>
    <property type="match status" value="1"/>
</dbReference>
<dbReference type="InterPro" id="IPR036869">
    <property type="entry name" value="J_dom_sf"/>
</dbReference>
<dbReference type="GO" id="GO:0042026">
    <property type="term" value="P:protein refolding"/>
    <property type="evidence" value="ECO:0007669"/>
    <property type="project" value="TreeGrafter"/>
</dbReference>
<dbReference type="GO" id="GO:0051082">
    <property type="term" value="F:unfolded protein binding"/>
    <property type="evidence" value="ECO:0007669"/>
    <property type="project" value="UniProtKB-UniRule"/>
</dbReference>
<dbReference type="PRINTS" id="PR00625">
    <property type="entry name" value="JDOMAIN"/>
</dbReference>
<dbReference type="CDD" id="cd10747">
    <property type="entry name" value="DnaJ_C"/>
    <property type="match status" value="1"/>
</dbReference>
<comment type="cofactor">
    <cofactor evidence="12">
        <name>Zn(2+)</name>
        <dbReference type="ChEBI" id="CHEBI:29105"/>
    </cofactor>
    <text evidence="12">Binds 2 Zn(2+) ions per monomer.</text>
</comment>
<evidence type="ECO:0000313" key="17">
    <source>
        <dbReference type="Proteomes" id="UP000019426"/>
    </source>
</evidence>
<keyword evidence="2 12" id="KW-0235">DNA replication</keyword>
<dbReference type="SUPFAM" id="SSF46565">
    <property type="entry name" value="Chaperone J-domain"/>
    <property type="match status" value="1"/>
</dbReference>
<feature type="domain" description="CR-type" evidence="15">
    <location>
        <begin position="136"/>
        <end position="218"/>
    </location>
</feature>
<dbReference type="SUPFAM" id="SSF49493">
    <property type="entry name" value="HSP40/DnaJ peptide-binding domain"/>
    <property type="match status" value="2"/>
</dbReference>
<dbReference type="GO" id="GO:0009408">
    <property type="term" value="P:response to heat"/>
    <property type="evidence" value="ECO:0007669"/>
    <property type="project" value="InterPro"/>
</dbReference>
<dbReference type="HAMAP" id="MF_01152">
    <property type="entry name" value="DnaJ"/>
    <property type="match status" value="1"/>
</dbReference>
<feature type="binding site" evidence="12">
    <location>
        <position position="192"/>
    </location>
    <ligand>
        <name>Zn(2+)</name>
        <dbReference type="ChEBI" id="CHEBI:29105"/>
        <label>2</label>
    </ligand>
</feature>
<dbReference type="CDD" id="cd10719">
    <property type="entry name" value="DnaJ_zf"/>
    <property type="match status" value="1"/>
</dbReference>
<evidence type="ECO:0000256" key="7">
    <source>
        <dbReference type="ARBA" id="ARBA00023016"/>
    </source>
</evidence>
<dbReference type="NCBIfam" id="NF010890">
    <property type="entry name" value="PRK14297.1"/>
    <property type="match status" value="1"/>
</dbReference>
<evidence type="ECO:0000256" key="2">
    <source>
        <dbReference type="ARBA" id="ARBA00022705"/>
    </source>
</evidence>
<dbReference type="PANTHER" id="PTHR43096">
    <property type="entry name" value="DNAJ HOMOLOG 1, MITOCHONDRIAL-RELATED"/>
    <property type="match status" value="1"/>
</dbReference>
<dbReference type="SMART" id="SM00271">
    <property type="entry name" value="DnaJ"/>
    <property type="match status" value="1"/>
</dbReference>
<dbReference type="InterPro" id="IPR008971">
    <property type="entry name" value="HSP40/DnaJ_pept-bd"/>
</dbReference>
<dbReference type="OrthoDB" id="9779889at2"/>
<dbReference type="CDD" id="cd06257">
    <property type="entry name" value="DnaJ"/>
    <property type="match status" value="1"/>
</dbReference>
<dbReference type="eggNOG" id="COG0484">
    <property type="taxonomic scope" value="Bacteria"/>
</dbReference>
<feature type="binding site" evidence="12">
    <location>
        <position position="169"/>
    </location>
    <ligand>
        <name>Zn(2+)</name>
        <dbReference type="ChEBI" id="CHEBI:29105"/>
        <label>2</label>
    </ligand>
</feature>
<comment type="function">
    <text evidence="9 12">Participates actively in the response to hyperosmotic and heat shock by preventing the aggregation of stress-denatured proteins and by disaggregating proteins, also in an autonomous, DnaK-independent fashion. Unfolded proteins bind initially to DnaJ; upon interaction with the DnaJ-bound protein, DnaK hydrolyzes its bound ATP, resulting in the formation of a stable complex. GrpE releases ADP from DnaK; ATP binding to DnaK triggers the release of the substrate protein, thus completing the reaction cycle. Several rounds of ATP-dependent interactions between DnaJ, DnaK and GrpE are required for fully efficient folding. Also involved, together with DnaK and GrpE, in the DNA replication of plasmids through activation of initiation proteins.</text>
</comment>
<dbReference type="Gene3D" id="1.10.287.110">
    <property type="entry name" value="DnaJ domain"/>
    <property type="match status" value="1"/>
</dbReference>
<dbReference type="Pfam" id="PF00684">
    <property type="entry name" value="DnaJ_CXXCXGXG"/>
    <property type="match status" value="1"/>
</dbReference>
<dbReference type="Gene3D" id="2.60.260.20">
    <property type="entry name" value="Urease metallochaperone UreE, N-terminal domain"/>
    <property type="match status" value="2"/>
</dbReference>
<sequence>MANKDYYEVLGVSRDASQDEIKKAFKKLAIKYHPDKNQGNKEAEEKFKEINEAFQVLSDPEKRQRYDQFGSADGAGFDGFGGFGGFSSGGGFDFDLGDIFGDFFGGGGRSKRRNGPERGSDLEVTINLTFEEAVFGCKKEIKIVRNESCETCNGTGAKSGSGKETCSKCGGTGQIKIQRNTPLGTFVQTGTCDTCGGKGTIIKDPCSHCGGTGIERRQRSITLDIPAGVDNDNVIPLRGQGNHGTNGGPAGDVYVRIRVTPSSVFRREGSDIYIEQHISIGKAILGAEVKVPTIDGDVKYDVPAGTQSGTTFRLKGKGVSKVNTSYRGDQYVKIIVDIPKKLNEAQHEAIEMFMEASGESLDGVHTKKFKSRLFGKKK</sequence>
<dbReference type="Pfam" id="PF01556">
    <property type="entry name" value="DnaJ_C"/>
    <property type="match status" value="1"/>
</dbReference>
<comment type="domain">
    <text evidence="12">The J domain is necessary and sufficient to stimulate DnaK ATPase activity. Zinc center 1 plays an important role in the autonomous, DnaK-independent chaperone activity of DnaJ. Zinc center 2 is essential for interaction with DnaK and for DnaJ activity.</text>
</comment>
<dbReference type="GO" id="GO:0005524">
    <property type="term" value="F:ATP binding"/>
    <property type="evidence" value="ECO:0007669"/>
    <property type="project" value="InterPro"/>
</dbReference>
<evidence type="ECO:0000256" key="5">
    <source>
        <dbReference type="ARBA" id="ARBA00022771"/>
    </source>
</evidence>
<feature type="repeat" description="CXXCXGXG motif" evidence="12">
    <location>
        <begin position="192"/>
        <end position="199"/>
    </location>
</feature>
<dbReference type="PROSITE" id="PS51188">
    <property type="entry name" value="ZF_CR"/>
    <property type="match status" value="1"/>
</dbReference>
<organism evidence="16 17">
    <name type="scientific">Clostridium bornimense</name>
    <dbReference type="NCBI Taxonomy" id="1216932"/>
    <lineage>
        <taxon>Bacteria</taxon>
        <taxon>Bacillati</taxon>
        <taxon>Bacillota</taxon>
        <taxon>Clostridia</taxon>
        <taxon>Eubacteriales</taxon>
        <taxon>Clostridiaceae</taxon>
        <taxon>Clostridium</taxon>
    </lineage>
</organism>
<proteinExistence type="inferred from homology"/>
<keyword evidence="5 12" id="KW-0863">Zinc-finger</keyword>
<dbReference type="AlphaFoldDB" id="W6RW69"/>
<accession>W6RW69</accession>
<dbReference type="GO" id="GO:0005737">
    <property type="term" value="C:cytoplasm"/>
    <property type="evidence" value="ECO:0007669"/>
    <property type="project" value="UniProtKB-SubCell"/>
</dbReference>
<dbReference type="GO" id="GO:0008270">
    <property type="term" value="F:zinc ion binding"/>
    <property type="evidence" value="ECO:0007669"/>
    <property type="project" value="UniProtKB-UniRule"/>
</dbReference>
<feature type="binding site" evidence="12">
    <location>
        <position position="166"/>
    </location>
    <ligand>
        <name>Zn(2+)</name>
        <dbReference type="ChEBI" id="CHEBI:29105"/>
        <label>2</label>
    </ligand>
</feature>
<evidence type="ECO:0000256" key="13">
    <source>
        <dbReference type="PROSITE-ProRule" id="PRU00546"/>
    </source>
</evidence>
<feature type="binding site" evidence="12">
    <location>
        <position position="152"/>
    </location>
    <ligand>
        <name>Zn(2+)</name>
        <dbReference type="ChEBI" id="CHEBI:29105"/>
        <label>1</label>
    </ligand>
</feature>
<dbReference type="SUPFAM" id="SSF57938">
    <property type="entry name" value="DnaJ/Hsp40 cysteine-rich domain"/>
    <property type="match status" value="1"/>
</dbReference>
<dbReference type="KEGG" id="clt:CM240_1479"/>
<evidence type="ECO:0000259" key="15">
    <source>
        <dbReference type="PROSITE" id="PS51188"/>
    </source>
</evidence>